<proteinExistence type="predicted"/>
<gene>
    <name evidence="1" type="ORF">ACFFIA_31365</name>
</gene>
<protein>
    <recommendedName>
        <fullName evidence="3">Secreted protein</fullName>
    </recommendedName>
</protein>
<dbReference type="Proteomes" id="UP001589867">
    <property type="component" value="Unassembled WGS sequence"/>
</dbReference>
<name>A0ABV6MCQ1_9ACTN</name>
<organism evidence="1 2">
    <name type="scientific">Phytohabitans kaempferiae</name>
    <dbReference type="NCBI Taxonomy" id="1620943"/>
    <lineage>
        <taxon>Bacteria</taxon>
        <taxon>Bacillati</taxon>
        <taxon>Actinomycetota</taxon>
        <taxon>Actinomycetes</taxon>
        <taxon>Micromonosporales</taxon>
        <taxon>Micromonosporaceae</taxon>
    </lineage>
</organism>
<dbReference type="EMBL" id="JBHLUH010000067">
    <property type="protein sequence ID" value="MFC0532158.1"/>
    <property type="molecule type" value="Genomic_DNA"/>
</dbReference>
<evidence type="ECO:0008006" key="3">
    <source>
        <dbReference type="Google" id="ProtNLM"/>
    </source>
</evidence>
<keyword evidence="2" id="KW-1185">Reference proteome</keyword>
<dbReference type="RefSeq" id="WP_377257745.1">
    <property type="nucleotide sequence ID" value="NZ_JBHLUH010000067.1"/>
</dbReference>
<sequence>MRKAIGRWAVVAVAVPLAAVGARQISQAVEARKGGSTRVSRMLHKGADALQSMTGRKRRHRFGFR</sequence>
<accession>A0ABV6MCQ1</accession>
<comment type="caution">
    <text evidence="1">The sequence shown here is derived from an EMBL/GenBank/DDBJ whole genome shotgun (WGS) entry which is preliminary data.</text>
</comment>
<evidence type="ECO:0000313" key="1">
    <source>
        <dbReference type="EMBL" id="MFC0532158.1"/>
    </source>
</evidence>
<reference evidence="1 2" key="1">
    <citation type="submission" date="2024-09" db="EMBL/GenBank/DDBJ databases">
        <authorList>
            <person name="Sun Q."/>
            <person name="Mori K."/>
        </authorList>
    </citation>
    <scope>NUCLEOTIDE SEQUENCE [LARGE SCALE GENOMIC DNA]</scope>
    <source>
        <strain evidence="1 2">TBRC 3947</strain>
    </source>
</reference>
<evidence type="ECO:0000313" key="2">
    <source>
        <dbReference type="Proteomes" id="UP001589867"/>
    </source>
</evidence>